<dbReference type="InterPro" id="IPR002067">
    <property type="entry name" value="MCP"/>
</dbReference>
<dbReference type="Gene3D" id="1.50.40.10">
    <property type="entry name" value="Mitochondrial carrier domain"/>
    <property type="match status" value="1"/>
</dbReference>
<dbReference type="InterPro" id="IPR018108">
    <property type="entry name" value="MCP_transmembrane"/>
</dbReference>
<keyword evidence="3 6" id="KW-0812">Transmembrane</keyword>
<dbReference type="PANTHER" id="PTHR24089">
    <property type="entry name" value="SOLUTE CARRIER FAMILY 25"/>
    <property type="match status" value="1"/>
</dbReference>
<dbReference type="GO" id="GO:0016020">
    <property type="term" value="C:membrane"/>
    <property type="evidence" value="ECO:0007669"/>
    <property type="project" value="UniProtKB-SubCell"/>
</dbReference>
<keyword evidence="2 7" id="KW-0813">Transport</keyword>
<evidence type="ECO:0000256" key="2">
    <source>
        <dbReference type="ARBA" id="ARBA00022448"/>
    </source>
</evidence>
<evidence type="ECO:0000256" key="1">
    <source>
        <dbReference type="ARBA" id="ARBA00004141"/>
    </source>
</evidence>
<gene>
    <name evidence="8" type="ORF">ACH5RR_034580</name>
</gene>
<organism evidence="8 9">
    <name type="scientific">Cinchona calisaya</name>
    <dbReference type="NCBI Taxonomy" id="153742"/>
    <lineage>
        <taxon>Eukaryota</taxon>
        <taxon>Viridiplantae</taxon>
        <taxon>Streptophyta</taxon>
        <taxon>Embryophyta</taxon>
        <taxon>Tracheophyta</taxon>
        <taxon>Spermatophyta</taxon>
        <taxon>Magnoliopsida</taxon>
        <taxon>eudicotyledons</taxon>
        <taxon>Gunneridae</taxon>
        <taxon>Pentapetalae</taxon>
        <taxon>asterids</taxon>
        <taxon>lamiids</taxon>
        <taxon>Gentianales</taxon>
        <taxon>Rubiaceae</taxon>
        <taxon>Cinchonoideae</taxon>
        <taxon>Cinchoneae</taxon>
        <taxon>Cinchona</taxon>
    </lineage>
</organism>
<evidence type="ECO:0000256" key="6">
    <source>
        <dbReference type="PROSITE-ProRule" id="PRU00282"/>
    </source>
</evidence>
<keyword evidence="4" id="KW-0677">Repeat</keyword>
<reference evidence="8 9" key="1">
    <citation type="submission" date="2024-11" db="EMBL/GenBank/DDBJ databases">
        <title>A near-complete genome assembly of Cinchona calisaya.</title>
        <authorList>
            <person name="Lian D.C."/>
            <person name="Zhao X.W."/>
            <person name="Wei L."/>
        </authorList>
    </citation>
    <scope>NUCLEOTIDE SEQUENCE [LARGE SCALE GENOMIC DNA]</scope>
    <source>
        <tissue evidence="8">Nenye</tissue>
    </source>
</reference>
<keyword evidence="9" id="KW-1185">Reference proteome</keyword>
<dbReference type="SUPFAM" id="SSF103506">
    <property type="entry name" value="Mitochondrial carrier"/>
    <property type="match status" value="1"/>
</dbReference>
<feature type="repeat" description="Solcar" evidence="6">
    <location>
        <begin position="92"/>
        <end position="175"/>
    </location>
</feature>
<dbReference type="Pfam" id="PF00153">
    <property type="entry name" value="Mito_carr"/>
    <property type="match status" value="2"/>
</dbReference>
<comment type="caution">
    <text evidence="8">The sequence shown here is derived from an EMBL/GenBank/DDBJ whole genome shotgun (WGS) entry which is preliminary data.</text>
</comment>
<dbReference type="PRINTS" id="PR00926">
    <property type="entry name" value="MITOCARRIER"/>
</dbReference>
<evidence type="ECO:0000256" key="7">
    <source>
        <dbReference type="RuleBase" id="RU000488"/>
    </source>
</evidence>
<keyword evidence="5 6" id="KW-0472">Membrane</keyword>
<evidence type="ECO:0000313" key="9">
    <source>
        <dbReference type="Proteomes" id="UP001630127"/>
    </source>
</evidence>
<evidence type="ECO:0000256" key="3">
    <source>
        <dbReference type="ARBA" id="ARBA00022692"/>
    </source>
</evidence>
<sequence>MGGNFQDNTMPPSILETISSKITDSNESQFSICCAKKPLFKFPAVKRGGFLCIGLSIESKKGKDNNSNELLVIKKVVLDESNETNDGGGAVEEVVEKKRTVAVEEVGWRTFVSPLERLKMEYMLHGEEKKLFKLIKAIAATRGLRGFWKGNLVNILRTAPFKAVNFCASDTYRKQLLKLCGNEETTYSERFIAGDAAGITATVLCLPLDTVLSHVTGMFVCIRSNMHQFRQFYFAALPPNKTKMVAPDGEASGGVIGSFHDFHHVIQTEGFFALYKGLLPSILCIAPSAAVFYGVYDIMKSSYLHSPEGRKRTQNMNRQQGQELNASDQEELVAWGYFWSLCRSCHLSF</sequence>
<protein>
    <submittedName>
        <fullName evidence="8">Uncharacterized protein</fullName>
    </submittedName>
</protein>
<evidence type="ECO:0000256" key="5">
    <source>
        <dbReference type="ARBA" id="ARBA00023136"/>
    </source>
</evidence>
<dbReference type="InterPro" id="IPR023395">
    <property type="entry name" value="MCP_dom_sf"/>
</dbReference>
<dbReference type="EMBL" id="JBJUIK010000014">
    <property type="protein sequence ID" value="KAL3504739.1"/>
    <property type="molecule type" value="Genomic_DNA"/>
</dbReference>
<dbReference type="PROSITE" id="PS50920">
    <property type="entry name" value="SOLCAR"/>
    <property type="match status" value="2"/>
</dbReference>
<dbReference type="Proteomes" id="UP001630127">
    <property type="component" value="Unassembled WGS sequence"/>
</dbReference>
<name>A0ABD2YEU3_9GENT</name>
<comment type="similarity">
    <text evidence="7">Belongs to the mitochondrial carrier (TC 2.A.29) family.</text>
</comment>
<feature type="repeat" description="Solcar" evidence="6">
    <location>
        <begin position="185"/>
        <end position="302"/>
    </location>
</feature>
<evidence type="ECO:0000313" key="8">
    <source>
        <dbReference type="EMBL" id="KAL3504739.1"/>
    </source>
</evidence>
<evidence type="ECO:0000256" key="4">
    <source>
        <dbReference type="ARBA" id="ARBA00022737"/>
    </source>
</evidence>
<comment type="subcellular location">
    <subcellularLocation>
        <location evidence="1">Membrane</location>
        <topology evidence="1">Multi-pass membrane protein</topology>
    </subcellularLocation>
</comment>
<accession>A0ABD2YEU3</accession>
<dbReference type="AlphaFoldDB" id="A0ABD2YEU3"/>
<proteinExistence type="inferred from homology"/>